<dbReference type="EMBL" id="JAJEPU010000038">
    <property type="protein sequence ID" value="MCC2165499.1"/>
    <property type="molecule type" value="Genomic_DNA"/>
</dbReference>
<gene>
    <name evidence="2" type="ORF">LKD32_11560</name>
</gene>
<dbReference type="RefSeq" id="WP_308451791.1">
    <property type="nucleotide sequence ID" value="NZ_JAJEPU010000038.1"/>
</dbReference>
<reference evidence="2" key="1">
    <citation type="submission" date="2021-10" db="EMBL/GenBank/DDBJ databases">
        <title>Anaerobic single-cell dispensing facilitates the cultivation of human gut bacteria.</title>
        <authorList>
            <person name="Afrizal A."/>
        </authorList>
    </citation>
    <scope>NUCLEOTIDE SEQUENCE</scope>
    <source>
        <strain evidence="2">CLA-AA-H274</strain>
    </source>
</reference>
<protein>
    <submittedName>
        <fullName evidence="2">DUF1998 domain-containing protein</fullName>
    </submittedName>
</protein>
<comment type="caution">
    <text evidence="2">The sequence shown here is derived from an EMBL/GenBank/DDBJ whole genome shotgun (WGS) entry which is preliminary data.</text>
</comment>
<organism evidence="2 3">
    <name type="scientific">Brotaphodocola catenula</name>
    <dbReference type="NCBI Taxonomy" id="2885361"/>
    <lineage>
        <taxon>Bacteria</taxon>
        <taxon>Bacillati</taxon>
        <taxon>Bacillota</taxon>
        <taxon>Clostridia</taxon>
        <taxon>Lachnospirales</taxon>
        <taxon>Lachnospiraceae</taxon>
        <taxon>Brotaphodocola</taxon>
    </lineage>
</organism>
<sequence length="783" mass="87861">MTGKNIEKIRLNATSHAVRASQAVLQYGVGAMVDFPSQTLMTAAPEYWNDQIVRIHDERLEKSLGVRYFGMPAGGKNRDGIAYARFPEWYFCPKCRRFQPLSKWIAEFDKKAKDQEKTNNRNMSRRLYCPKDRVELVVARIVTVCERGHINDFPWVKWTHAKSFGGQKPVCANPQLTFTTSPVASEGLEGLSLKCTTCNASATLKDAFNDGIFGLLDEKTENRYDFTCEGRHPWKNWTDACPCYPKVLQRGSSSVYFPVTASSLVIPPFSDIINSRVEDSALYEEFRNTIKAAMDMKNSMNLPEEQTSVFIQNKIDEYAEKIADNIGCRREQVREILGRRMSSGEVINYDTGSIEYRAAEFDALSGRASVTGTDYDDFKRVGTDIKTYGIPFVKSISLIEKIREVQVMLGFSRISPFSASMIADGESNSKFVSVKKAEDDWYPGYNVYGEGIFIEFDEDAINRWRSGNAALEKRVKMLQENYDKSFIGSQHKRDISGKFLLLHTVSHLLIKQLSFECGYNVSSLKERIYCGEAADGKEMAGILIYTASGDSEGTLGGLVRQGKCDTFPHIYRKAIESAVICSNDPVCSLSNGQGRDSLNLAACYSCCLLPETCCEEFNVFLDRGVVAGTYGNKRLGFFHEQLYGNDGWKHVTGVPEGKTVKNERKDECVFITAGTDMRGESWKTVVSDIAQFSETDGERNFAEWLESSGVLAGKRMPLRDVKFSVPGNSGTWECDYYWQDSEIMYFASGQEKAMETATANGMKCIYGPDGPDENNQGIIRGME</sequence>
<dbReference type="Proteomes" id="UP001198962">
    <property type="component" value="Unassembled WGS sequence"/>
</dbReference>
<evidence type="ECO:0000259" key="1">
    <source>
        <dbReference type="Pfam" id="PF09369"/>
    </source>
</evidence>
<feature type="domain" description="MrfA-like Zn-binding" evidence="1">
    <location>
        <begin position="506"/>
        <end position="607"/>
    </location>
</feature>
<evidence type="ECO:0000313" key="3">
    <source>
        <dbReference type="Proteomes" id="UP001198962"/>
    </source>
</evidence>
<dbReference type="AlphaFoldDB" id="A0AAE3DKN2"/>
<proteinExistence type="predicted"/>
<dbReference type="Pfam" id="PF09369">
    <property type="entry name" value="MZB"/>
    <property type="match status" value="1"/>
</dbReference>
<keyword evidence="3" id="KW-1185">Reference proteome</keyword>
<evidence type="ECO:0000313" key="2">
    <source>
        <dbReference type="EMBL" id="MCC2165499.1"/>
    </source>
</evidence>
<accession>A0AAE3DKN2</accession>
<dbReference type="InterPro" id="IPR047721">
    <property type="entry name" value="DrmB"/>
</dbReference>
<name>A0AAE3DKN2_9FIRM</name>
<dbReference type="InterPro" id="IPR018973">
    <property type="entry name" value="MZB"/>
</dbReference>
<dbReference type="NCBIfam" id="NF038324">
    <property type="entry name" value="DrmB_fam"/>
    <property type="match status" value="1"/>
</dbReference>